<dbReference type="GeneID" id="20526789"/>
<evidence type="ECO:0000313" key="3">
    <source>
        <dbReference type="Proteomes" id="UP000030693"/>
    </source>
</evidence>
<gene>
    <name evidence="2" type="ORF">H696_02064</name>
</gene>
<reference evidence="2" key="1">
    <citation type="submission" date="2013-04" db="EMBL/GenBank/DDBJ databases">
        <title>The Genome Sequence of Fonticula alba ATCC 38817.</title>
        <authorList>
            <consortium name="The Broad Institute Genomics Platform"/>
            <person name="Russ C."/>
            <person name="Cuomo C."/>
            <person name="Burger G."/>
            <person name="Gray M.W."/>
            <person name="Holland P.W.H."/>
            <person name="King N."/>
            <person name="Lang F.B.F."/>
            <person name="Roger A.J."/>
            <person name="Ruiz-Trillo I."/>
            <person name="Brown M."/>
            <person name="Walker B."/>
            <person name="Young S."/>
            <person name="Zeng Q."/>
            <person name="Gargeya S."/>
            <person name="Fitzgerald M."/>
            <person name="Haas B."/>
            <person name="Abouelleil A."/>
            <person name="Allen A.W."/>
            <person name="Alvarado L."/>
            <person name="Arachchi H.M."/>
            <person name="Berlin A.M."/>
            <person name="Chapman S.B."/>
            <person name="Gainer-Dewar J."/>
            <person name="Goldberg J."/>
            <person name="Griggs A."/>
            <person name="Gujja S."/>
            <person name="Hansen M."/>
            <person name="Howarth C."/>
            <person name="Imamovic A."/>
            <person name="Ireland A."/>
            <person name="Larimer J."/>
            <person name="McCowan C."/>
            <person name="Murphy C."/>
            <person name="Pearson M."/>
            <person name="Poon T.W."/>
            <person name="Priest M."/>
            <person name="Roberts A."/>
            <person name="Saif S."/>
            <person name="Shea T."/>
            <person name="Sisk P."/>
            <person name="Sykes S."/>
            <person name="Wortman J."/>
            <person name="Nusbaum C."/>
            <person name="Birren B."/>
        </authorList>
    </citation>
    <scope>NUCLEOTIDE SEQUENCE [LARGE SCALE GENOMIC DNA]</scope>
    <source>
        <strain evidence="2">ATCC 38817</strain>
    </source>
</reference>
<feature type="compositionally biased region" description="Low complexity" evidence="1">
    <location>
        <begin position="53"/>
        <end position="73"/>
    </location>
</feature>
<accession>A0A058ZB16</accession>
<evidence type="ECO:0000313" key="2">
    <source>
        <dbReference type="EMBL" id="KCV71113.1"/>
    </source>
</evidence>
<proteinExistence type="predicted"/>
<sequence>MSSLFRASNFRRSAIPTILGSSKRFRWLSLAIDRHGDLDEGMRARVVDFVRDPSLGTPSPSSSSSSSVCSSDPGEGLDAGDALLRTADVHFRSGDGSRWPNVLLARFA</sequence>
<dbReference type="EMBL" id="KB932203">
    <property type="protein sequence ID" value="KCV71113.1"/>
    <property type="molecule type" value="Genomic_DNA"/>
</dbReference>
<keyword evidence="3" id="KW-1185">Reference proteome</keyword>
<organism evidence="2">
    <name type="scientific">Fonticula alba</name>
    <name type="common">Slime mold</name>
    <dbReference type="NCBI Taxonomy" id="691883"/>
    <lineage>
        <taxon>Eukaryota</taxon>
        <taxon>Rotosphaerida</taxon>
        <taxon>Fonticulaceae</taxon>
        <taxon>Fonticula</taxon>
    </lineage>
</organism>
<evidence type="ECO:0000256" key="1">
    <source>
        <dbReference type="SAM" id="MobiDB-lite"/>
    </source>
</evidence>
<protein>
    <submittedName>
        <fullName evidence="2">Uncharacterized protein</fullName>
    </submittedName>
</protein>
<dbReference type="RefSeq" id="XP_009494236.1">
    <property type="nucleotide sequence ID" value="XM_009495961.1"/>
</dbReference>
<name>A0A058ZB16_FONAL</name>
<dbReference type="Proteomes" id="UP000030693">
    <property type="component" value="Unassembled WGS sequence"/>
</dbReference>
<feature type="region of interest" description="Disordered" evidence="1">
    <location>
        <begin position="53"/>
        <end position="75"/>
    </location>
</feature>
<dbReference type="AlphaFoldDB" id="A0A058ZB16"/>